<evidence type="ECO:0000313" key="5">
    <source>
        <dbReference type="EMBL" id="RRC98797.1"/>
    </source>
</evidence>
<dbReference type="InterPro" id="IPR000160">
    <property type="entry name" value="GGDEF_dom"/>
</dbReference>
<protein>
    <recommendedName>
        <fullName evidence="2">diguanylate cyclase</fullName>
        <ecNumber evidence="2">2.7.7.65</ecNumber>
    </recommendedName>
</protein>
<dbReference type="Pfam" id="PF00990">
    <property type="entry name" value="GGDEF"/>
    <property type="match status" value="1"/>
</dbReference>
<comment type="catalytic activity">
    <reaction evidence="3">
        <text>2 GTP = 3',3'-c-di-GMP + 2 diphosphate</text>
        <dbReference type="Rhea" id="RHEA:24898"/>
        <dbReference type="ChEBI" id="CHEBI:33019"/>
        <dbReference type="ChEBI" id="CHEBI:37565"/>
        <dbReference type="ChEBI" id="CHEBI:58805"/>
        <dbReference type="EC" id="2.7.7.65"/>
    </reaction>
</comment>
<dbReference type="AlphaFoldDB" id="A0A3P1SNU0"/>
<dbReference type="RefSeq" id="WP_124926297.1">
    <property type="nucleotide sequence ID" value="NZ_BMOH01000002.1"/>
</dbReference>
<comment type="cofactor">
    <cofactor evidence="1">
        <name>Mg(2+)</name>
        <dbReference type="ChEBI" id="CHEBI:18420"/>
    </cofactor>
</comment>
<dbReference type="PROSITE" id="PS50887">
    <property type="entry name" value="GGDEF"/>
    <property type="match status" value="1"/>
</dbReference>
<dbReference type="PANTHER" id="PTHR45138:SF9">
    <property type="entry name" value="DIGUANYLATE CYCLASE DGCM-RELATED"/>
    <property type="match status" value="1"/>
</dbReference>
<dbReference type="InterPro" id="IPR043128">
    <property type="entry name" value="Rev_trsase/Diguanyl_cyclase"/>
</dbReference>
<gene>
    <name evidence="5" type="ORF">EHS89_11435</name>
</gene>
<dbReference type="EMBL" id="RQXV01000006">
    <property type="protein sequence ID" value="RRC98797.1"/>
    <property type="molecule type" value="Genomic_DNA"/>
</dbReference>
<dbReference type="GO" id="GO:0043709">
    <property type="term" value="P:cell adhesion involved in single-species biofilm formation"/>
    <property type="evidence" value="ECO:0007669"/>
    <property type="project" value="TreeGrafter"/>
</dbReference>
<dbReference type="InterPro" id="IPR036249">
    <property type="entry name" value="Thioredoxin-like_sf"/>
</dbReference>
<evidence type="ECO:0000256" key="2">
    <source>
        <dbReference type="ARBA" id="ARBA00012528"/>
    </source>
</evidence>
<evidence type="ECO:0000256" key="3">
    <source>
        <dbReference type="ARBA" id="ARBA00034247"/>
    </source>
</evidence>
<dbReference type="NCBIfam" id="TIGR00254">
    <property type="entry name" value="GGDEF"/>
    <property type="match status" value="1"/>
</dbReference>
<accession>A0A3P1SNU0</accession>
<organism evidence="5 6">
    <name type="scientific">Amphritea balenae</name>
    <dbReference type="NCBI Taxonomy" id="452629"/>
    <lineage>
        <taxon>Bacteria</taxon>
        <taxon>Pseudomonadati</taxon>
        <taxon>Pseudomonadota</taxon>
        <taxon>Gammaproteobacteria</taxon>
        <taxon>Oceanospirillales</taxon>
        <taxon>Oceanospirillaceae</taxon>
        <taxon>Amphritea</taxon>
    </lineage>
</organism>
<dbReference type="FunFam" id="3.30.70.270:FF:000001">
    <property type="entry name" value="Diguanylate cyclase domain protein"/>
    <property type="match status" value="1"/>
</dbReference>
<dbReference type="SUPFAM" id="SSF52833">
    <property type="entry name" value="Thioredoxin-like"/>
    <property type="match status" value="1"/>
</dbReference>
<evidence type="ECO:0000313" key="6">
    <source>
        <dbReference type="Proteomes" id="UP000267535"/>
    </source>
</evidence>
<dbReference type="Proteomes" id="UP000267535">
    <property type="component" value="Unassembled WGS sequence"/>
</dbReference>
<dbReference type="CDD" id="cd01949">
    <property type="entry name" value="GGDEF"/>
    <property type="match status" value="1"/>
</dbReference>
<dbReference type="SMART" id="SM00267">
    <property type="entry name" value="GGDEF"/>
    <property type="match status" value="1"/>
</dbReference>
<comment type="caution">
    <text evidence="5">The sequence shown here is derived from an EMBL/GenBank/DDBJ whole genome shotgun (WGS) entry which is preliminary data.</text>
</comment>
<dbReference type="Gene3D" id="3.40.30.10">
    <property type="entry name" value="Glutaredoxin"/>
    <property type="match status" value="1"/>
</dbReference>
<sequence length="509" mass="57094">MADYIVYGDLNCPFSYTLYEILCSQNLLHKVEWRLVEHTSEVGSYLGSAESMADLASDIFSIRNRAPDIAISLPLERGDSFFPSLCAIATQLIDPDKATTFLRSLYKALWIEGKDIANPSVIFHCLEEADLPTELETDGICEETLTRWQTEWERGNFGLRTPALVAADGRNLVGLLNPESVFSFLQGEDVTPVDMNSGSRYQERMTIAIFGGDQVADLWGVLSSLRDESNILLPQSQPALQELLLSDERCPDLVLLHNDGLQDNLADLCRQMSHITREKQVPLAVIGQPISDGEEAGLYDVGVADYLLQAREPAIIQARINLLLQLKRSHDLLARAASIDTLTQVFNRREFERSFEIEWRRGQRSRLPLSVILLDIDHFKAFNDKKGHLNGDNCLRRIALAVKESARRAQDIVSRYGGEEFCLLLPETDLAGAQVLSENIRKRINDLNIRHCPSFKDQPVTVSLGISSVVPSHKGLSPRQLLEQADTALYKAKDNGRNRTEIFSTETQQ</sequence>
<dbReference type="GO" id="GO:1902201">
    <property type="term" value="P:negative regulation of bacterial-type flagellum-dependent cell motility"/>
    <property type="evidence" value="ECO:0007669"/>
    <property type="project" value="TreeGrafter"/>
</dbReference>
<dbReference type="PANTHER" id="PTHR45138">
    <property type="entry name" value="REGULATORY COMPONENTS OF SENSORY TRANSDUCTION SYSTEM"/>
    <property type="match status" value="1"/>
</dbReference>
<dbReference type="Gene3D" id="3.30.70.270">
    <property type="match status" value="1"/>
</dbReference>
<dbReference type="SUPFAM" id="SSF55073">
    <property type="entry name" value="Nucleotide cyclase"/>
    <property type="match status" value="1"/>
</dbReference>
<evidence type="ECO:0000259" key="4">
    <source>
        <dbReference type="PROSITE" id="PS50887"/>
    </source>
</evidence>
<reference evidence="5 6" key="1">
    <citation type="submission" date="2018-11" db="EMBL/GenBank/DDBJ databases">
        <title>The draft genome sequence of Amphritea balenae JAMM 1525T.</title>
        <authorList>
            <person name="Fang Z."/>
            <person name="Zhang Y."/>
            <person name="Han X."/>
        </authorList>
    </citation>
    <scope>NUCLEOTIDE SEQUENCE [LARGE SCALE GENOMIC DNA]</scope>
    <source>
        <strain evidence="5 6">JAMM 1525</strain>
    </source>
</reference>
<dbReference type="OrthoDB" id="6315841at2"/>
<evidence type="ECO:0000256" key="1">
    <source>
        <dbReference type="ARBA" id="ARBA00001946"/>
    </source>
</evidence>
<name>A0A3P1SNU0_9GAMM</name>
<dbReference type="InterPro" id="IPR029787">
    <property type="entry name" value="Nucleotide_cyclase"/>
</dbReference>
<keyword evidence="6" id="KW-1185">Reference proteome</keyword>
<dbReference type="GO" id="GO:0005886">
    <property type="term" value="C:plasma membrane"/>
    <property type="evidence" value="ECO:0007669"/>
    <property type="project" value="TreeGrafter"/>
</dbReference>
<feature type="domain" description="GGDEF" evidence="4">
    <location>
        <begin position="367"/>
        <end position="505"/>
    </location>
</feature>
<dbReference type="InterPro" id="IPR050469">
    <property type="entry name" value="Diguanylate_Cyclase"/>
</dbReference>
<proteinExistence type="predicted"/>
<dbReference type="GO" id="GO:0052621">
    <property type="term" value="F:diguanylate cyclase activity"/>
    <property type="evidence" value="ECO:0007669"/>
    <property type="project" value="UniProtKB-EC"/>
</dbReference>
<dbReference type="EC" id="2.7.7.65" evidence="2"/>